<feature type="domain" description="NmrA-like" evidence="1">
    <location>
        <begin position="6"/>
        <end position="282"/>
    </location>
</feature>
<organism evidence="2 3">
    <name type="scientific">Dyella choica</name>
    <dbReference type="NCBI Taxonomy" id="1927959"/>
    <lineage>
        <taxon>Bacteria</taxon>
        <taxon>Pseudomonadati</taxon>
        <taxon>Pseudomonadota</taxon>
        <taxon>Gammaproteobacteria</taxon>
        <taxon>Lysobacterales</taxon>
        <taxon>Rhodanobacteraceae</taxon>
        <taxon>Dyella</taxon>
    </lineage>
</organism>
<evidence type="ECO:0000313" key="2">
    <source>
        <dbReference type="EMBL" id="RUL69184.1"/>
    </source>
</evidence>
<dbReference type="PANTHER" id="PTHR43162">
    <property type="match status" value="1"/>
</dbReference>
<dbReference type="RefSeq" id="WP_126687126.1">
    <property type="nucleotide sequence ID" value="NZ_RYYV01000037.1"/>
</dbReference>
<dbReference type="Gene3D" id="3.40.50.720">
    <property type="entry name" value="NAD(P)-binding Rossmann-like Domain"/>
    <property type="match status" value="1"/>
</dbReference>
<dbReference type="EMBL" id="RYYV01000037">
    <property type="protein sequence ID" value="RUL69184.1"/>
    <property type="molecule type" value="Genomic_DNA"/>
</dbReference>
<dbReference type="InterPro" id="IPR036291">
    <property type="entry name" value="NAD(P)-bd_dom_sf"/>
</dbReference>
<dbReference type="AlphaFoldDB" id="A0A432LZH6"/>
<proteinExistence type="predicted"/>
<dbReference type="Pfam" id="PF05368">
    <property type="entry name" value="NmrA"/>
    <property type="match status" value="1"/>
</dbReference>
<dbReference type="InterPro" id="IPR051604">
    <property type="entry name" value="Ergot_Alk_Oxidoreductase"/>
</dbReference>
<protein>
    <submittedName>
        <fullName evidence="2">NAD-dependent epimerase/dehydratase family protein</fullName>
    </submittedName>
</protein>
<dbReference type="OrthoDB" id="9798669at2"/>
<accession>A0A432LZH6</accession>
<evidence type="ECO:0000259" key="1">
    <source>
        <dbReference type="Pfam" id="PF05368"/>
    </source>
</evidence>
<dbReference type="InterPro" id="IPR008030">
    <property type="entry name" value="NmrA-like"/>
</dbReference>
<dbReference type="Proteomes" id="UP000274358">
    <property type="component" value="Unassembled WGS sequence"/>
</dbReference>
<name>A0A432LZH6_9GAMM</name>
<gene>
    <name evidence="2" type="ORF">EKH80_22915</name>
</gene>
<dbReference type="Gene3D" id="3.90.25.10">
    <property type="entry name" value="UDP-galactose 4-epimerase, domain 1"/>
    <property type="match status" value="1"/>
</dbReference>
<reference evidence="2 3" key="1">
    <citation type="submission" date="2018-12" db="EMBL/GenBank/DDBJ databases">
        <title>Dyella dinghuensis sp. nov. DHOA06 and Dyella choica sp. nov. 4M-K27, isolated from forest soil.</title>
        <authorList>
            <person name="Qiu L.-H."/>
            <person name="Gao Z.-H."/>
        </authorList>
    </citation>
    <scope>NUCLEOTIDE SEQUENCE [LARGE SCALE GENOMIC DNA]</scope>
    <source>
        <strain evidence="2 3">4M-K27</strain>
    </source>
</reference>
<dbReference type="PANTHER" id="PTHR43162:SF1">
    <property type="entry name" value="PRESTALK A DIFFERENTIATION PROTEIN A"/>
    <property type="match status" value="1"/>
</dbReference>
<sequence length="287" mass="30967">MVDGRKVILVVGANGRSGGMVARYLARNGFTVRALSRSESAGAKARANGASEVAMGDLRDPASLDAALQGVDGVFHVGPPFAFDEAQMGVSMVRSAERAGVRKFVFSAAIHPANGLSNHASKLPVIEAVTRSRMDFTILYPATYYQNLDASWGNVVTSGVFVEPFPGDVRIARVDYRDVAQVVVEAFHSDRLAYGSFELCADEMPDRPEIAALMSEALGHTIIAAEVRFEAWAAALQPSPPPDLFKQLEIVYRSYAQFGSPGNSLVLRSILGRKPRTLGEYFRELAG</sequence>
<comment type="caution">
    <text evidence="2">The sequence shown here is derived from an EMBL/GenBank/DDBJ whole genome shotgun (WGS) entry which is preliminary data.</text>
</comment>
<evidence type="ECO:0000313" key="3">
    <source>
        <dbReference type="Proteomes" id="UP000274358"/>
    </source>
</evidence>
<keyword evidence="3" id="KW-1185">Reference proteome</keyword>
<dbReference type="SUPFAM" id="SSF51735">
    <property type="entry name" value="NAD(P)-binding Rossmann-fold domains"/>
    <property type="match status" value="1"/>
</dbReference>